<feature type="compositionally biased region" description="Polar residues" evidence="1">
    <location>
        <begin position="65"/>
        <end position="83"/>
    </location>
</feature>
<feature type="region of interest" description="Disordered" evidence="1">
    <location>
        <begin position="309"/>
        <end position="367"/>
    </location>
</feature>
<feature type="region of interest" description="Disordered" evidence="1">
    <location>
        <begin position="43"/>
        <end position="193"/>
    </location>
</feature>
<evidence type="ECO:0008006" key="4">
    <source>
        <dbReference type="Google" id="ProtNLM"/>
    </source>
</evidence>
<dbReference type="OrthoDB" id="483348at2"/>
<dbReference type="Proteomes" id="UP000218418">
    <property type="component" value="Chromosome"/>
</dbReference>
<feature type="compositionally biased region" description="Polar residues" evidence="1">
    <location>
        <begin position="270"/>
        <end position="284"/>
    </location>
</feature>
<gene>
    <name evidence="2" type="ORF">NIES267_45000</name>
</gene>
<evidence type="ECO:0000313" key="2">
    <source>
        <dbReference type="EMBL" id="BAY85002.1"/>
    </source>
</evidence>
<reference evidence="2 3" key="1">
    <citation type="submission" date="2017-06" db="EMBL/GenBank/DDBJ databases">
        <title>Genome sequencing of cyanobaciteial culture collection at National Institute for Environmental Studies (NIES).</title>
        <authorList>
            <person name="Hirose Y."/>
            <person name="Shimura Y."/>
            <person name="Fujisawa T."/>
            <person name="Nakamura Y."/>
            <person name="Kawachi M."/>
        </authorList>
    </citation>
    <scope>NUCLEOTIDE SEQUENCE [LARGE SCALE GENOMIC DNA]</scope>
    <source>
        <strain evidence="2 3">NIES-267</strain>
    </source>
</reference>
<feature type="compositionally biased region" description="Polar residues" evidence="1">
    <location>
        <begin position="154"/>
        <end position="164"/>
    </location>
</feature>
<keyword evidence="3" id="KW-1185">Reference proteome</keyword>
<feature type="region of interest" description="Disordered" evidence="1">
    <location>
        <begin position="1"/>
        <end position="20"/>
    </location>
</feature>
<accession>A0A1Z4LUS4</accession>
<protein>
    <recommendedName>
        <fullName evidence="4">SPOR domain-containing protein</fullName>
    </recommendedName>
</protein>
<sequence length="446" mass="47940">MSENPLYYSGNQKSKTSNLKPPLSAALASLEVHLDEELARYRRTRIGHRTPGQKSLGSLIAGKPQAQSAMTIAPSKNQQSLTPEQAAAYIREQQASATPPEVKTPPPPPPAPETFSGVTSNKETEDTNSEISYSLPSNQKQGVPFPENIKTPLHTASTSNQSSIVKAGVGENKPPENNISPPKNENTKQPDDYLESSEALLRSLQEEESVPQPKKPKNNNDSLLSPLSIGSMLLLLVSSITFGYIIFNLDNLPSLTFGGLFKRNQAISSENTENVSDVNSNEQKLTPIPKNPNLASDALPGINSIDDVAGATPKAKPTPVVKPTPIARPPATVANPAPVERATTQQPSPTVANTPTPAQPVSETEAVTTPQNLDEIQPSNGGFYNVIVDNTGNTLADVKKVIPDAYLSPEGKYIYLGAFKSKDRLKKHLELLKEKGITARVEEPES</sequence>
<feature type="compositionally biased region" description="Polar residues" evidence="1">
    <location>
        <begin position="342"/>
        <end position="367"/>
    </location>
</feature>
<evidence type="ECO:0000313" key="3">
    <source>
        <dbReference type="Proteomes" id="UP000218418"/>
    </source>
</evidence>
<evidence type="ECO:0000256" key="1">
    <source>
        <dbReference type="SAM" id="MobiDB-lite"/>
    </source>
</evidence>
<feature type="compositionally biased region" description="Polar residues" evidence="1">
    <location>
        <begin position="1"/>
        <end position="19"/>
    </location>
</feature>
<organism evidence="2 3">
    <name type="scientific">Calothrix parasitica NIES-267</name>
    <dbReference type="NCBI Taxonomy" id="1973488"/>
    <lineage>
        <taxon>Bacteria</taxon>
        <taxon>Bacillati</taxon>
        <taxon>Cyanobacteriota</taxon>
        <taxon>Cyanophyceae</taxon>
        <taxon>Nostocales</taxon>
        <taxon>Calotrichaceae</taxon>
        <taxon>Calothrix</taxon>
    </lineage>
</organism>
<name>A0A1Z4LUS4_9CYAN</name>
<dbReference type="EMBL" id="AP018227">
    <property type="protein sequence ID" value="BAY85002.1"/>
    <property type="molecule type" value="Genomic_DNA"/>
</dbReference>
<dbReference type="AlphaFoldDB" id="A0A1Z4LUS4"/>
<proteinExistence type="predicted"/>
<feature type="region of interest" description="Disordered" evidence="1">
    <location>
        <begin position="270"/>
        <end position="293"/>
    </location>
</feature>
<feature type="compositionally biased region" description="Pro residues" evidence="1">
    <location>
        <begin position="102"/>
        <end position="112"/>
    </location>
</feature>
<feature type="compositionally biased region" description="Polar residues" evidence="1">
    <location>
        <begin position="175"/>
        <end position="184"/>
    </location>
</feature>
<feature type="compositionally biased region" description="Polar residues" evidence="1">
    <location>
        <begin position="129"/>
        <end position="141"/>
    </location>
</feature>